<dbReference type="EMBL" id="JAQOWY010000250">
    <property type="protein sequence ID" value="KAK1846072.1"/>
    <property type="molecule type" value="Genomic_DNA"/>
</dbReference>
<sequence>MRQKVKFSLREGFETEREESGRQTFSRDLQTELEAVLIEVFHLPTLVQSTL</sequence>
<name>A0AAD9AED3_9PEZI</name>
<proteinExistence type="predicted"/>
<protein>
    <submittedName>
        <fullName evidence="1">Uncharacterized protein</fullName>
    </submittedName>
</protein>
<comment type="caution">
    <text evidence="1">The sequence shown here is derived from an EMBL/GenBank/DDBJ whole genome shotgun (WGS) entry which is preliminary data.</text>
</comment>
<reference evidence="1" key="1">
    <citation type="submission" date="2023-01" db="EMBL/GenBank/DDBJ databases">
        <title>Colletotrichum chrysophilum M932 genome sequence.</title>
        <authorList>
            <person name="Baroncelli R."/>
        </authorList>
    </citation>
    <scope>NUCLEOTIDE SEQUENCE</scope>
    <source>
        <strain evidence="1">M932</strain>
    </source>
</reference>
<dbReference type="Proteomes" id="UP001243330">
    <property type="component" value="Unassembled WGS sequence"/>
</dbReference>
<organism evidence="1 2">
    <name type="scientific">Colletotrichum chrysophilum</name>
    <dbReference type="NCBI Taxonomy" id="1836956"/>
    <lineage>
        <taxon>Eukaryota</taxon>
        <taxon>Fungi</taxon>
        <taxon>Dikarya</taxon>
        <taxon>Ascomycota</taxon>
        <taxon>Pezizomycotina</taxon>
        <taxon>Sordariomycetes</taxon>
        <taxon>Hypocreomycetidae</taxon>
        <taxon>Glomerellales</taxon>
        <taxon>Glomerellaceae</taxon>
        <taxon>Colletotrichum</taxon>
        <taxon>Colletotrichum gloeosporioides species complex</taxon>
    </lineage>
</organism>
<keyword evidence="2" id="KW-1185">Reference proteome</keyword>
<evidence type="ECO:0000313" key="2">
    <source>
        <dbReference type="Proteomes" id="UP001243330"/>
    </source>
</evidence>
<dbReference type="AlphaFoldDB" id="A0AAD9AED3"/>
<evidence type="ECO:0000313" key="1">
    <source>
        <dbReference type="EMBL" id="KAK1846072.1"/>
    </source>
</evidence>
<accession>A0AAD9AED3</accession>
<gene>
    <name evidence="1" type="ORF">CCHR01_11318</name>
</gene>